<evidence type="ECO:0000313" key="3">
    <source>
        <dbReference type="Proteomes" id="UP000077671"/>
    </source>
</evidence>
<sequence length="588" mass="65682">MARTSAGAREHHLTANINVIDFALGQEEETWNSIATDFLHKATWPLFTSARNNHSKRRIAESRRVALPTCAANRRFLHHPTSAATKAQTSFAYHLPPSQLLSYRPPDIKSPLVVHTFVQPWTPAWTYDLALRPRSYPHHPRFLHLAGPGPNISAAPSFPAIPPTWCLHRPGLDFHQDQLRHALVQVRVTIDPSWSTLPILALLELPWHDATSLPLAPDPSAPGLTETRRKKISHVINQGWHNWGDVLWRHPPTTSGHTFSCSWPLGPPGPRDAAAHHIPRPNAPPATKGSQLSTMWDSLWTSLPTHTQTTLLKAQLLCFCLPSDPDRARPLLREASAPHFPWHLIQINGSPLQGTSCRKIRLAQTPSTPYPVNWHVRQDTLPESWAVAWKELHAVPLPSSAITSCYLWMHRRAWLARTGATVAPCPLCDTTKAEAQEHAYVTCPSILDVWLAVIPLLRALGIGDSLSHNAPDTVLGWQQVREHRHRLILWRTAIVHWIASIRSPALSRQSTTLSFSLALPSQSVIASSITTLVAEGIQSDWARIRRRPTLTPGPASRLFDERWVSSSSFVRRVTDSDTSITFIIPPSL</sequence>
<name>A0A8T8SM55_9BASI</name>
<reference evidence="2" key="2">
    <citation type="journal article" date="2019" name="IMA Fungus">
        <title>Genome sequencing and comparison of five Tilletia species to identify candidate genes for the detection of regulated species infecting wheat.</title>
        <authorList>
            <person name="Nguyen H.D.T."/>
            <person name="Sultana T."/>
            <person name="Kesanakurti P."/>
            <person name="Hambleton S."/>
        </authorList>
    </citation>
    <scope>NUCLEOTIDE SEQUENCE</scope>
    <source>
        <strain evidence="2">DAOMC 238032</strain>
    </source>
</reference>
<protein>
    <submittedName>
        <fullName evidence="2">Uncharacterized protein</fullName>
    </submittedName>
</protein>
<evidence type="ECO:0000313" key="2">
    <source>
        <dbReference type="EMBL" id="KAE8242887.1"/>
    </source>
</evidence>
<accession>A0A8T8SM55</accession>
<reference evidence="2" key="1">
    <citation type="submission" date="2016-04" db="EMBL/GenBank/DDBJ databases">
        <authorList>
            <person name="Nguyen H.D."/>
            <person name="Kesanakurti P."/>
            <person name="Cullis J."/>
            <person name="Levesque C.A."/>
            <person name="Hambleton S."/>
        </authorList>
    </citation>
    <scope>NUCLEOTIDE SEQUENCE</scope>
    <source>
        <strain evidence="2">DAOMC 238032</strain>
    </source>
</reference>
<dbReference type="Proteomes" id="UP000077671">
    <property type="component" value="Unassembled WGS sequence"/>
</dbReference>
<evidence type="ECO:0000256" key="1">
    <source>
        <dbReference type="SAM" id="MobiDB-lite"/>
    </source>
</evidence>
<feature type="region of interest" description="Disordered" evidence="1">
    <location>
        <begin position="271"/>
        <end position="291"/>
    </location>
</feature>
<dbReference type="EMBL" id="LWDD02002107">
    <property type="protein sequence ID" value="KAE8242887.1"/>
    <property type="molecule type" value="Genomic_DNA"/>
</dbReference>
<organism evidence="2 3">
    <name type="scientific">Tilletia caries</name>
    <name type="common">wheat bunt fungus</name>
    <dbReference type="NCBI Taxonomy" id="13290"/>
    <lineage>
        <taxon>Eukaryota</taxon>
        <taxon>Fungi</taxon>
        <taxon>Dikarya</taxon>
        <taxon>Basidiomycota</taxon>
        <taxon>Ustilaginomycotina</taxon>
        <taxon>Exobasidiomycetes</taxon>
        <taxon>Tilletiales</taxon>
        <taxon>Tilletiaceae</taxon>
        <taxon>Tilletia</taxon>
    </lineage>
</organism>
<proteinExistence type="predicted"/>
<gene>
    <name evidence="2" type="ORF">A4X03_0g7934</name>
</gene>
<comment type="caution">
    <text evidence="2">The sequence shown here is derived from an EMBL/GenBank/DDBJ whole genome shotgun (WGS) entry which is preliminary data.</text>
</comment>
<dbReference type="AlphaFoldDB" id="A0A8T8SM55"/>